<proteinExistence type="predicted"/>
<keyword evidence="2" id="KW-1185">Reference proteome</keyword>
<organism evidence="1">
    <name type="scientific">Bodo saltans virus</name>
    <dbReference type="NCBI Taxonomy" id="2024608"/>
    <lineage>
        <taxon>Viruses</taxon>
        <taxon>Varidnaviria</taxon>
        <taxon>Bamfordvirae</taxon>
        <taxon>Nucleocytoviricota</taxon>
        <taxon>Megaviricetes</taxon>
        <taxon>Imitervirales</taxon>
        <taxon>Mimiviridae</taxon>
        <taxon>Klosneuvirinae</taxon>
        <taxon>Theiavirus</taxon>
        <taxon>Theiavirus salishense</taxon>
    </lineage>
</organism>
<dbReference type="EMBL" id="MF782455">
    <property type="protein sequence ID" value="ATZ81262.1"/>
    <property type="molecule type" value="Genomic_DNA"/>
</dbReference>
<evidence type="ECO:0000313" key="2">
    <source>
        <dbReference type="Proteomes" id="UP000240325"/>
    </source>
</evidence>
<protein>
    <submittedName>
        <fullName evidence="1">Uncharacterized protein</fullName>
    </submittedName>
</protein>
<evidence type="ECO:0000313" key="1">
    <source>
        <dbReference type="EMBL" id="ATZ81262.1"/>
    </source>
</evidence>
<name>A0A2H4UWE1_9VIRU</name>
<dbReference type="Proteomes" id="UP000240325">
    <property type="component" value="Segment"/>
</dbReference>
<gene>
    <name evidence="1" type="ORF">BMW23_1219</name>
</gene>
<reference evidence="1" key="1">
    <citation type="journal article" date="2017" name="Elife">
        <title>The kinetoplastid-infecting Bodo saltans virus (BsV), a window into the most abundant giant viruses in the sea.</title>
        <authorList>
            <person name="Deeg C.M."/>
            <person name="Chow C.-E.T."/>
            <person name="Suttle C.A."/>
        </authorList>
    </citation>
    <scope>NUCLEOTIDE SEQUENCE</scope>
    <source>
        <strain evidence="1">NG1</strain>
    </source>
</reference>
<sequence length="66" mass="8079">MNKNSYTHVYGVKKYNTYDDFEKLLNSFKLNKKYYCTFLECIDYIKQSQENNEYICDECCYVKNNL</sequence>
<accession>A0A2H4UWE1</accession>